<dbReference type="OrthoDB" id="5471473at2"/>
<dbReference type="PANTHER" id="PTHR33495:SF2">
    <property type="entry name" value="ANTI-SIGMA FACTOR ANTAGONIST TM_1081-RELATED"/>
    <property type="match status" value="1"/>
</dbReference>
<comment type="caution">
    <text evidence="2">The sequence shown here is derived from an EMBL/GenBank/DDBJ whole genome shotgun (WGS) entry which is preliminary data.</text>
</comment>
<dbReference type="Pfam" id="PF01740">
    <property type="entry name" value="STAS"/>
    <property type="match status" value="1"/>
</dbReference>
<protein>
    <submittedName>
        <fullName evidence="2">Anti-sigma factor antagonist</fullName>
    </submittedName>
</protein>
<dbReference type="AlphaFoldDB" id="A0A432MFV1"/>
<reference evidence="2 3" key="2">
    <citation type="submission" date="2019-01" db="EMBL/GenBank/DDBJ databases">
        <title>Tautonia sociabilis, a novel thermotolerant planctomycete of Isosphaeraceae family, isolated from a 4000 m deep subterranean habitat.</title>
        <authorList>
            <person name="Kovaleva O.L."/>
            <person name="Elcheninov A.G."/>
            <person name="Van Heerden E."/>
            <person name="Toshchakov S.V."/>
            <person name="Novikov A."/>
            <person name="Bonch-Osmolovskaya E.A."/>
            <person name="Kublanov I.V."/>
        </authorList>
    </citation>
    <scope>NUCLEOTIDE SEQUENCE [LARGE SCALE GENOMIC DNA]</scope>
    <source>
        <strain evidence="2 3">GM2012</strain>
    </source>
</reference>
<evidence type="ECO:0000313" key="3">
    <source>
        <dbReference type="Proteomes" id="UP000280296"/>
    </source>
</evidence>
<dbReference type="InterPro" id="IPR002645">
    <property type="entry name" value="STAS_dom"/>
</dbReference>
<dbReference type="PANTHER" id="PTHR33495">
    <property type="entry name" value="ANTI-SIGMA FACTOR ANTAGONIST TM_1081-RELATED-RELATED"/>
    <property type="match status" value="1"/>
</dbReference>
<evidence type="ECO:0000259" key="1">
    <source>
        <dbReference type="PROSITE" id="PS50801"/>
    </source>
</evidence>
<gene>
    <name evidence="2" type="ORF">TsocGM_19365</name>
</gene>
<dbReference type="EMBL" id="RYZH01000043">
    <property type="protein sequence ID" value="RUL85003.1"/>
    <property type="molecule type" value="Genomic_DNA"/>
</dbReference>
<name>A0A432MFV1_9BACT</name>
<evidence type="ECO:0000313" key="2">
    <source>
        <dbReference type="EMBL" id="RUL85003.1"/>
    </source>
</evidence>
<accession>A0A432MFV1</accession>
<dbReference type="Proteomes" id="UP000280296">
    <property type="component" value="Unassembled WGS sequence"/>
</dbReference>
<reference evidence="2 3" key="1">
    <citation type="submission" date="2018-12" db="EMBL/GenBank/DDBJ databases">
        <authorList>
            <person name="Toschakov S.V."/>
        </authorList>
    </citation>
    <scope>NUCLEOTIDE SEQUENCE [LARGE SCALE GENOMIC DNA]</scope>
    <source>
        <strain evidence="2 3">GM2012</strain>
    </source>
</reference>
<feature type="domain" description="STAS" evidence="1">
    <location>
        <begin position="49"/>
        <end position="118"/>
    </location>
</feature>
<dbReference type="Gene3D" id="3.30.750.24">
    <property type="entry name" value="STAS domain"/>
    <property type="match status" value="1"/>
</dbReference>
<dbReference type="InterPro" id="IPR036513">
    <property type="entry name" value="STAS_dom_sf"/>
</dbReference>
<dbReference type="GO" id="GO:0043856">
    <property type="term" value="F:anti-sigma factor antagonist activity"/>
    <property type="evidence" value="ECO:0007669"/>
    <property type="project" value="TreeGrafter"/>
</dbReference>
<dbReference type="PROSITE" id="PS50801">
    <property type="entry name" value="STAS"/>
    <property type="match status" value="1"/>
</dbReference>
<organism evidence="2 3">
    <name type="scientific">Tautonia sociabilis</name>
    <dbReference type="NCBI Taxonomy" id="2080755"/>
    <lineage>
        <taxon>Bacteria</taxon>
        <taxon>Pseudomonadati</taxon>
        <taxon>Planctomycetota</taxon>
        <taxon>Planctomycetia</taxon>
        <taxon>Isosphaerales</taxon>
        <taxon>Isosphaeraceae</taxon>
        <taxon>Tautonia</taxon>
    </lineage>
</organism>
<dbReference type="CDD" id="cd07043">
    <property type="entry name" value="STAS_anti-anti-sigma_factors"/>
    <property type="match status" value="1"/>
</dbReference>
<sequence>MLSPKVELRTERGVLYAEFWDCLRLDPAPVKELLAKYKTASGGAGRPDLIVDFSGVTFAGSAALSGFVNLQRAVRQNGGKVVLCNLEPTVAEAFRLSRIDSLFTAVPDPEAAFTTILG</sequence>
<proteinExistence type="predicted"/>
<dbReference type="SUPFAM" id="SSF52091">
    <property type="entry name" value="SpoIIaa-like"/>
    <property type="match status" value="1"/>
</dbReference>
<dbReference type="RefSeq" id="WP_126727110.1">
    <property type="nucleotide sequence ID" value="NZ_RYZH01000043.1"/>
</dbReference>
<keyword evidence="3" id="KW-1185">Reference proteome</keyword>